<accession>A0A0J1CM57</accession>
<comment type="caution">
    <text evidence="2">The sequence shown here is derived from an EMBL/GenBank/DDBJ whole genome shotgun (WGS) entry which is preliminary data.</text>
</comment>
<dbReference type="RefSeq" id="WP_047896790.1">
    <property type="nucleotide sequence ID" value="NZ_AEJF01000210.1"/>
</dbReference>
<organism evidence="2 3">
    <name type="scientific">Caballeronia mineralivorans PML1(12)</name>
    <dbReference type="NCBI Taxonomy" id="908627"/>
    <lineage>
        <taxon>Bacteria</taxon>
        <taxon>Pseudomonadati</taxon>
        <taxon>Pseudomonadota</taxon>
        <taxon>Betaproteobacteria</taxon>
        <taxon>Burkholderiales</taxon>
        <taxon>Burkholderiaceae</taxon>
        <taxon>Caballeronia</taxon>
    </lineage>
</organism>
<keyword evidence="3" id="KW-1185">Reference proteome</keyword>
<keyword evidence="1" id="KW-0732">Signal</keyword>
<evidence type="ECO:0000313" key="3">
    <source>
        <dbReference type="Proteomes" id="UP000035963"/>
    </source>
</evidence>
<gene>
    <name evidence="2" type="ORF">EOS_34930</name>
</gene>
<dbReference type="PATRIC" id="fig|908627.4.peg.7815"/>
<reference evidence="2 3" key="1">
    <citation type="journal article" date="2015" name="Genome Announc.">
        <title>Draft Genome Sequence of Burkholderia sp. Strain PML1(12), an Ectomycorrhizosphere-Inhabiting Bacterium with Effective Mineral-Weathering Ability.</title>
        <authorList>
            <person name="Uroz S."/>
            <person name="Oger P."/>
        </authorList>
    </citation>
    <scope>NUCLEOTIDE SEQUENCE [LARGE SCALE GENOMIC DNA]</scope>
    <source>
        <strain evidence="3">PML1(12)</strain>
    </source>
</reference>
<sequence>MRRRLVRKFGSLIGLLAILMSVLAPAVSQALASGAHAETILSAYCSAASQSQAEKHTPSQHSAAGHWDACGYCNFAAHSPAAPPSTHALQPRLAATSPATNARVESIAPYAPVFAAQPRAPPFSA</sequence>
<proteinExistence type="predicted"/>
<feature type="chain" id="PRO_5005249061" description="MFS transporter" evidence="1">
    <location>
        <begin position="27"/>
        <end position="125"/>
    </location>
</feature>
<dbReference type="InterPro" id="IPR021333">
    <property type="entry name" value="DUF2946"/>
</dbReference>
<dbReference type="Pfam" id="PF11162">
    <property type="entry name" value="DUF2946"/>
    <property type="match status" value="1"/>
</dbReference>
<dbReference type="AlphaFoldDB" id="A0A0J1CM57"/>
<dbReference type="EMBL" id="AEJF01000210">
    <property type="protein sequence ID" value="KLU21584.1"/>
    <property type="molecule type" value="Genomic_DNA"/>
</dbReference>
<evidence type="ECO:0000313" key="2">
    <source>
        <dbReference type="EMBL" id="KLU21584.1"/>
    </source>
</evidence>
<dbReference type="OrthoDB" id="8538365at2"/>
<feature type="signal peptide" evidence="1">
    <location>
        <begin position="1"/>
        <end position="26"/>
    </location>
</feature>
<name>A0A0J1CM57_9BURK</name>
<protein>
    <recommendedName>
        <fullName evidence="4">MFS transporter</fullName>
    </recommendedName>
</protein>
<evidence type="ECO:0000256" key="1">
    <source>
        <dbReference type="SAM" id="SignalP"/>
    </source>
</evidence>
<evidence type="ECO:0008006" key="4">
    <source>
        <dbReference type="Google" id="ProtNLM"/>
    </source>
</evidence>
<dbReference type="Proteomes" id="UP000035963">
    <property type="component" value="Unassembled WGS sequence"/>
</dbReference>